<dbReference type="GO" id="GO:0008270">
    <property type="term" value="F:zinc ion binding"/>
    <property type="evidence" value="ECO:0007669"/>
    <property type="project" value="UniProtKB-KW"/>
</dbReference>
<keyword evidence="6" id="KW-0597">Phosphoprotein</keyword>
<comment type="function">
    <text evidence="2">Phosphorylates diacylglycerol (DAG) to generate phosphatidic acid (PA).</text>
</comment>
<dbReference type="PANTHER" id="PTHR11255">
    <property type="entry name" value="DIACYLGLYCEROL KINASE"/>
    <property type="match status" value="1"/>
</dbReference>
<sequence length="1688" mass="187855">MASGFDSGGSVAGTIGTEQTGEESSESDGETEPAKSFHRRLSTNREIKCAAATKEGFLMKQTWSFQRWRRRYFKLKGRKLYYAKDTKAVIFDEIDLSDLSFAECSIKNVNHCFQVITPFRRLVLCAKSRREMEEWISAMKAASTREFYEAGDHHDFLSGNHRWYSTSHARPMYCNVCKDAFSGVTSHGLSCEVCKCKVHKQCAVKAINNCKWTTLASIGKDIIEDEDGNITMPHQWMEGNLPVSAKCAVCDKTCGSVRRLQDWRCLWCRATVHTACRPLHSICCPLGPCRVSVVPPTTLYSVGNDEAWEPVRPQNCSPLLVFVNSKSGDNQGVKFLRRFKQLLNPAQVFDLIGSGPGLGLHLFRHFSPFRVLVCGGDGSVGWVLSEIDRLSMHSQCQVGVLPLGTGNDLARVLGWGSSCDDDTHLPQLLERYEKACTKMLDRWSIMTRSVTIPTRKLSHADPSFSIAAYEDSMVSHLTAILQSDQHSVIISSAKTLCEAVKDFIVRAAEVSLGQGDEQFVDKCQALKYKLDLLLHTLQHEEIGSLQQEELQQVMEADVLQEGAEKSVMDKPEKELSNLQELKKSVFVQREALMSRANSVKKAIRQLVEHAEQAVDEQNKTRAGPSFLVTPPPPDEQQFRSSMTVDIPSLPQTSNMLKVLPTIDSLSSTEASPCPSPLISSHSPLTDFSSFSNLLTAISPLPDMRRDSGCSDDLLTLPVPVEFADEEARRRSLVPSEDDDSCSPSFTPSDIEVQNIVLKTAKPMQRFLSLSDDGILSDMSPDVVHEARNLFSAKEEKSGQNVLAAEESVHKSFNEQLQISVSNLQVNLNVDVSDSGLPPPSPPQDVEDRPLPMDLLIVSDIQETRRSSTVSLQDMEKYMCHIDSPETVELEQEDEDTVMSGLHLISPDHCADGNLQSELAMAGCVDVNETLVTLPSTEEGPQVVPPVPSRENCDSEMDEEEEEDKQVVKGCSLAHFEEGNDIARRSFYKQIKSGVGKKKRTMTDKSGFVQHSEALTERDDYLDVVKIQIQGSNNDLSAEATFTPGSALGLHRPSLAASEVDDEELCQYHIQAKEREAMAARQPTVPLEAFPPVISVIVNPPSPVMSDDNDEMLLRFSEDSMNRLSVTSPTSGLSCSPAATRRISSGCLLNPPDAMIAAGMKDASCRSRSRSLEKDNRFEDKSPTKKLPIINPHVRSPMWPNVSGGAGLVSKVLLANADALCAAVSPLMDFDETLLEGFCERAVMNNYFGIGIDAKISLDFHQKREEHPEKCRSRAKNYMWYSVLGSKEWLQKTYKNLEQRVHLECDGQRIPLPSLQGIVILNIPSFMGGTNFWGGTKEDDCFLAPSFDDRIIEVVAVFGSVQMAASRLIKLQHHRIAQCQTVQITILGDEGVPIQVDGEAWVQPPGTIRIIHKNRMQMLCRNRALETSLRAWEEKQRNQQVPVQSQSNLGGKLLVLSPFNEEEKQQLLSFIESASTLIKYVKLLTIRHPYIKVELYQLATQTAAQLEKVHPGGKIVEGPNLRPQVTELVSSARQLYEETCNLLREKAQSLRLREDLEGKLSAALGNMEMELRKYVTYDSAGVVHFQQSLSEEQGCSERKGRARGLFWHKFRRGGGGSSRAAHVVATWGVAEVAAWLETIQLSEYAESFTRHDIRGRELLTLGRRDLNELGVTKVGHVKRIQQAVRDLTM</sequence>
<comment type="subcellular location">
    <subcellularLocation>
        <location evidence="3">Cytoplasm</location>
    </subcellularLocation>
</comment>
<dbReference type="GO" id="GO:0005737">
    <property type="term" value="C:cytoplasm"/>
    <property type="evidence" value="ECO:0007669"/>
    <property type="project" value="UniProtKB-SubCell"/>
</dbReference>
<evidence type="ECO:0000256" key="14">
    <source>
        <dbReference type="ARBA" id="ARBA00022840"/>
    </source>
</evidence>
<dbReference type="Proteomes" id="UP000502823">
    <property type="component" value="Unassembled WGS sequence"/>
</dbReference>
<dbReference type="Gene3D" id="1.10.150.50">
    <property type="entry name" value="Transcription Factor, Ets-1"/>
    <property type="match status" value="1"/>
</dbReference>
<evidence type="ECO:0000259" key="19">
    <source>
        <dbReference type="PROSITE" id="PS50105"/>
    </source>
</evidence>
<dbReference type="SMART" id="SM00046">
    <property type="entry name" value="DAGKc"/>
    <property type="match status" value="1"/>
</dbReference>
<evidence type="ECO:0000256" key="13">
    <source>
        <dbReference type="ARBA" id="ARBA00022833"/>
    </source>
</evidence>
<keyword evidence="9" id="KW-0677">Repeat</keyword>
<comment type="catalytic activity">
    <reaction evidence="1 15">
        <text>a 1,2-diacyl-sn-glycerol + ATP = a 1,2-diacyl-sn-glycero-3-phosphate + ADP + H(+)</text>
        <dbReference type="Rhea" id="RHEA:10272"/>
        <dbReference type="ChEBI" id="CHEBI:15378"/>
        <dbReference type="ChEBI" id="CHEBI:17815"/>
        <dbReference type="ChEBI" id="CHEBI:30616"/>
        <dbReference type="ChEBI" id="CHEBI:58608"/>
        <dbReference type="ChEBI" id="CHEBI:456216"/>
        <dbReference type="EC" id="2.7.1.107"/>
    </reaction>
</comment>
<accession>A0A6L2PVA9</accession>
<dbReference type="InterPro" id="IPR001660">
    <property type="entry name" value="SAM"/>
</dbReference>
<dbReference type="InterPro" id="IPR011993">
    <property type="entry name" value="PH-like_dom_sf"/>
</dbReference>
<dbReference type="EMBL" id="BLKM01000498">
    <property type="protein sequence ID" value="GFG34588.1"/>
    <property type="molecule type" value="Genomic_DNA"/>
</dbReference>
<dbReference type="OrthoDB" id="196165at2759"/>
<dbReference type="SMART" id="SM00233">
    <property type="entry name" value="PH"/>
    <property type="match status" value="1"/>
</dbReference>
<dbReference type="InterPro" id="IPR037607">
    <property type="entry name" value="DGK"/>
</dbReference>
<feature type="domain" description="DAGKc" evidence="20">
    <location>
        <begin position="314"/>
        <end position="449"/>
    </location>
</feature>
<evidence type="ECO:0000256" key="10">
    <source>
        <dbReference type="ARBA" id="ARBA00022741"/>
    </source>
</evidence>
<dbReference type="GO" id="GO:0005524">
    <property type="term" value="F:ATP binding"/>
    <property type="evidence" value="ECO:0007669"/>
    <property type="project" value="UniProtKB-KW"/>
</dbReference>
<feature type="compositionally biased region" description="Basic and acidic residues" evidence="16">
    <location>
        <begin position="1169"/>
        <end position="1182"/>
    </location>
</feature>
<feature type="domain" description="PH" evidence="17">
    <location>
        <begin position="51"/>
        <end position="144"/>
    </location>
</feature>
<dbReference type="Pfam" id="PF00169">
    <property type="entry name" value="PH"/>
    <property type="match status" value="1"/>
</dbReference>
<dbReference type="SUPFAM" id="SSF47769">
    <property type="entry name" value="SAM/Pointed domain"/>
    <property type="match status" value="1"/>
</dbReference>
<keyword evidence="12 15" id="KW-0418">Kinase</keyword>
<evidence type="ECO:0000256" key="15">
    <source>
        <dbReference type="RuleBase" id="RU361128"/>
    </source>
</evidence>
<dbReference type="InterPro" id="IPR001849">
    <property type="entry name" value="PH_domain"/>
</dbReference>
<dbReference type="SMART" id="SM00454">
    <property type="entry name" value="SAM"/>
    <property type="match status" value="1"/>
</dbReference>
<dbReference type="SMART" id="SM00045">
    <property type="entry name" value="DAGKa"/>
    <property type="match status" value="1"/>
</dbReference>
<dbReference type="PROSITE" id="PS00479">
    <property type="entry name" value="ZF_DAG_PE_1"/>
    <property type="match status" value="1"/>
</dbReference>
<comment type="similarity">
    <text evidence="4 15">Belongs to the eukaryotic diacylglycerol kinase family.</text>
</comment>
<dbReference type="Gene3D" id="3.30.60.20">
    <property type="match status" value="2"/>
</dbReference>
<dbReference type="FunFam" id="2.60.200.40:FF:000001">
    <property type="entry name" value="Diacylglycerol kinase"/>
    <property type="match status" value="1"/>
</dbReference>
<dbReference type="InterPro" id="IPR046349">
    <property type="entry name" value="C1-like_sf"/>
</dbReference>
<dbReference type="GO" id="GO:0007200">
    <property type="term" value="P:phospholipase C-activating G protein-coupled receptor signaling pathway"/>
    <property type="evidence" value="ECO:0007669"/>
    <property type="project" value="InterPro"/>
</dbReference>
<keyword evidence="5" id="KW-0963">Cytoplasm</keyword>
<dbReference type="GO" id="GO:0046486">
    <property type="term" value="P:glycerolipid metabolic process"/>
    <property type="evidence" value="ECO:0007669"/>
    <property type="project" value="UniProtKB-ARBA"/>
</dbReference>
<dbReference type="PROSITE" id="PS50081">
    <property type="entry name" value="ZF_DAG_PE_2"/>
    <property type="match status" value="2"/>
</dbReference>
<dbReference type="GO" id="GO:0005886">
    <property type="term" value="C:plasma membrane"/>
    <property type="evidence" value="ECO:0007669"/>
    <property type="project" value="TreeGrafter"/>
</dbReference>
<dbReference type="SUPFAM" id="SSF111331">
    <property type="entry name" value="NAD kinase/diacylglycerol kinase-like"/>
    <property type="match status" value="2"/>
</dbReference>
<evidence type="ECO:0000313" key="21">
    <source>
        <dbReference type="EMBL" id="GFG34588.1"/>
    </source>
</evidence>
<dbReference type="Gene3D" id="2.30.29.30">
    <property type="entry name" value="Pleckstrin-homology domain (PH domain)/Phosphotyrosine-binding domain (PTB)"/>
    <property type="match status" value="1"/>
</dbReference>
<dbReference type="PROSITE" id="PS50003">
    <property type="entry name" value="PH_DOMAIN"/>
    <property type="match status" value="1"/>
</dbReference>
<dbReference type="InterPro" id="IPR000756">
    <property type="entry name" value="Diacylglycerol_kin_accessory"/>
</dbReference>
<keyword evidence="13" id="KW-0862">Zinc</keyword>
<evidence type="ECO:0000256" key="1">
    <source>
        <dbReference type="ARBA" id="ARBA00001383"/>
    </source>
</evidence>
<dbReference type="Pfam" id="PF22944">
    <property type="entry name" value="DGKD_4H"/>
    <property type="match status" value="1"/>
</dbReference>
<dbReference type="InterPro" id="IPR017438">
    <property type="entry name" value="ATP-NAD_kinase_N"/>
</dbReference>
<evidence type="ECO:0000256" key="16">
    <source>
        <dbReference type="SAM" id="MobiDB-lite"/>
    </source>
</evidence>
<dbReference type="InParanoid" id="A0A6L2PVA9"/>
<dbReference type="FunFam" id="2.30.29.30:FF:000313">
    <property type="entry name" value="Diacylglycerol kinase"/>
    <property type="match status" value="1"/>
</dbReference>
<proteinExistence type="inferred from homology"/>
<dbReference type="FunFam" id="3.40.50.10330:FF:000001">
    <property type="entry name" value="Diacylglycerol kinase"/>
    <property type="match status" value="1"/>
</dbReference>
<dbReference type="Gene3D" id="2.60.200.40">
    <property type="match status" value="1"/>
</dbReference>
<dbReference type="Pfam" id="PF00609">
    <property type="entry name" value="DAGK_acc"/>
    <property type="match status" value="1"/>
</dbReference>
<evidence type="ECO:0000259" key="17">
    <source>
        <dbReference type="PROSITE" id="PS50003"/>
    </source>
</evidence>
<evidence type="ECO:0000256" key="5">
    <source>
        <dbReference type="ARBA" id="ARBA00022490"/>
    </source>
</evidence>
<evidence type="ECO:0000256" key="7">
    <source>
        <dbReference type="ARBA" id="ARBA00022679"/>
    </source>
</evidence>
<keyword evidence="8" id="KW-0479">Metal-binding</keyword>
<gene>
    <name evidence="21" type="ORF">Cfor_01920</name>
</gene>
<name>A0A6L2PVA9_COPFO</name>
<dbReference type="InterPro" id="IPR054474">
    <property type="entry name" value="DGKD_4H"/>
</dbReference>
<feature type="domain" description="SAM" evidence="19">
    <location>
        <begin position="1626"/>
        <end position="1688"/>
    </location>
</feature>
<evidence type="ECO:0000256" key="9">
    <source>
        <dbReference type="ARBA" id="ARBA00022737"/>
    </source>
</evidence>
<feature type="region of interest" description="Disordered" evidence="16">
    <location>
        <begin position="1"/>
        <end position="39"/>
    </location>
</feature>
<dbReference type="PROSITE" id="PS50146">
    <property type="entry name" value="DAGK"/>
    <property type="match status" value="1"/>
</dbReference>
<reference evidence="22" key="1">
    <citation type="submission" date="2020-01" db="EMBL/GenBank/DDBJ databases">
        <title>Draft genome sequence of the Termite Coptotermes fromosanus.</title>
        <authorList>
            <person name="Itakura S."/>
            <person name="Yosikawa Y."/>
            <person name="Umezawa K."/>
        </authorList>
    </citation>
    <scope>NUCLEOTIDE SEQUENCE [LARGE SCALE GENOMIC DNA]</scope>
</reference>
<evidence type="ECO:0000256" key="12">
    <source>
        <dbReference type="ARBA" id="ARBA00022777"/>
    </source>
</evidence>
<protein>
    <recommendedName>
        <fullName evidence="15">Diacylglycerol kinase</fullName>
        <shortName evidence="15">DAG kinase</shortName>
        <ecNumber evidence="15">2.7.1.107</ecNumber>
    </recommendedName>
</protein>
<feature type="region of interest" description="Disordered" evidence="16">
    <location>
        <begin position="1167"/>
        <end position="1189"/>
    </location>
</feature>
<evidence type="ECO:0000256" key="11">
    <source>
        <dbReference type="ARBA" id="ARBA00022771"/>
    </source>
</evidence>
<dbReference type="SUPFAM" id="SSF57889">
    <property type="entry name" value="Cysteine-rich domain"/>
    <property type="match status" value="2"/>
</dbReference>
<dbReference type="InterPro" id="IPR002219">
    <property type="entry name" value="PKC_DAG/PE"/>
</dbReference>
<evidence type="ECO:0000259" key="18">
    <source>
        <dbReference type="PROSITE" id="PS50081"/>
    </source>
</evidence>
<feature type="domain" description="Phorbol-ester/DAG-type" evidence="18">
    <location>
        <begin position="160"/>
        <end position="210"/>
    </location>
</feature>
<dbReference type="InterPro" id="IPR001206">
    <property type="entry name" value="Diacylglycerol_kinase_cat_dom"/>
</dbReference>
<evidence type="ECO:0000256" key="4">
    <source>
        <dbReference type="ARBA" id="ARBA00009280"/>
    </source>
</evidence>
<dbReference type="EC" id="2.7.1.107" evidence="15"/>
<feature type="region of interest" description="Disordered" evidence="16">
    <location>
        <begin position="727"/>
        <end position="746"/>
    </location>
</feature>
<keyword evidence="11" id="KW-0863">Zinc-finger</keyword>
<evidence type="ECO:0000256" key="3">
    <source>
        <dbReference type="ARBA" id="ARBA00004496"/>
    </source>
</evidence>
<evidence type="ECO:0000313" key="22">
    <source>
        <dbReference type="Proteomes" id="UP000502823"/>
    </source>
</evidence>
<organism evidence="21 22">
    <name type="scientific">Coptotermes formosanus</name>
    <name type="common">Formosan subterranean termite</name>
    <dbReference type="NCBI Taxonomy" id="36987"/>
    <lineage>
        <taxon>Eukaryota</taxon>
        <taxon>Metazoa</taxon>
        <taxon>Ecdysozoa</taxon>
        <taxon>Arthropoda</taxon>
        <taxon>Hexapoda</taxon>
        <taxon>Insecta</taxon>
        <taxon>Pterygota</taxon>
        <taxon>Neoptera</taxon>
        <taxon>Polyneoptera</taxon>
        <taxon>Dictyoptera</taxon>
        <taxon>Blattodea</taxon>
        <taxon>Blattoidea</taxon>
        <taxon>Termitoidae</taxon>
        <taxon>Rhinotermitidae</taxon>
        <taxon>Coptotermes</taxon>
    </lineage>
</organism>
<evidence type="ECO:0000259" key="20">
    <source>
        <dbReference type="PROSITE" id="PS50146"/>
    </source>
</evidence>
<keyword evidence="7 15" id="KW-0808">Transferase</keyword>
<dbReference type="SUPFAM" id="SSF50729">
    <property type="entry name" value="PH domain-like"/>
    <property type="match status" value="1"/>
</dbReference>
<dbReference type="GO" id="GO:0004143">
    <property type="term" value="F:ATP-dependent diacylglycerol kinase activity"/>
    <property type="evidence" value="ECO:0007669"/>
    <property type="project" value="UniProtKB-EC"/>
</dbReference>
<evidence type="ECO:0000256" key="2">
    <source>
        <dbReference type="ARBA" id="ARBA00002064"/>
    </source>
</evidence>
<dbReference type="Pfam" id="PF00130">
    <property type="entry name" value="C1_1"/>
    <property type="match status" value="2"/>
</dbReference>
<dbReference type="SMART" id="SM00109">
    <property type="entry name" value="C1"/>
    <property type="match status" value="2"/>
</dbReference>
<feature type="compositionally biased region" description="Gly residues" evidence="16">
    <location>
        <begin position="1"/>
        <end position="11"/>
    </location>
</feature>
<comment type="caution">
    <text evidence="21">The sequence shown here is derived from an EMBL/GenBank/DDBJ whole genome shotgun (WGS) entry which is preliminary data.</text>
</comment>
<dbReference type="Pfam" id="PF00781">
    <property type="entry name" value="DAGK_cat"/>
    <property type="match status" value="1"/>
</dbReference>
<dbReference type="CDD" id="cd20800">
    <property type="entry name" value="C1_DGK_typeII_rpt1"/>
    <property type="match status" value="1"/>
</dbReference>
<keyword evidence="10 15" id="KW-0547">Nucleotide-binding</keyword>
<dbReference type="FunFam" id="3.30.60.20:FF:000002">
    <property type="entry name" value="Diacylglycerol kinase"/>
    <property type="match status" value="1"/>
</dbReference>
<dbReference type="Pfam" id="PF00536">
    <property type="entry name" value="SAM_1"/>
    <property type="match status" value="1"/>
</dbReference>
<evidence type="ECO:0000256" key="8">
    <source>
        <dbReference type="ARBA" id="ARBA00022723"/>
    </source>
</evidence>
<keyword evidence="14 15" id="KW-0067">ATP-binding</keyword>
<keyword evidence="22" id="KW-1185">Reference proteome</keyword>
<dbReference type="InterPro" id="IPR016064">
    <property type="entry name" value="NAD/diacylglycerol_kinase_sf"/>
</dbReference>
<dbReference type="FunCoup" id="A0A6L2PVA9">
    <property type="interactions" value="272"/>
</dbReference>
<dbReference type="InterPro" id="IPR013761">
    <property type="entry name" value="SAM/pointed_sf"/>
</dbReference>
<dbReference type="PROSITE" id="PS50105">
    <property type="entry name" value="SAM_DOMAIN"/>
    <property type="match status" value="1"/>
</dbReference>
<dbReference type="PANTHER" id="PTHR11255:SF109">
    <property type="entry name" value="DIACYLGLYCEROL KINASE ETA"/>
    <property type="match status" value="1"/>
</dbReference>
<dbReference type="CDD" id="cd13274">
    <property type="entry name" value="PH_DGK_type2"/>
    <property type="match status" value="1"/>
</dbReference>
<feature type="compositionally biased region" description="Acidic residues" evidence="16">
    <location>
        <begin position="20"/>
        <end position="31"/>
    </location>
</feature>
<dbReference type="Gene3D" id="3.40.50.10330">
    <property type="entry name" value="Probable inorganic polyphosphate/atp-NAD kinase, domain 1"/>
    <property type="match status" value="1"/>
</dbReference>
<feature type="domain" description="Phorbol-ester/DAG-type" evidence="18">
    <location>
        <begin position="233"/>
        <end position="284"/>
    </location>
</feature>
<evidence type="ECO:0000256" key="6">
    <source>
        <dbReference type="ARBA" id="ARBA00022553"/>
    </source>
</evidence>